<keyword evidence="9" id="KW-1185">Reference proteome</keyword>
<dbReference type="PANTHER" id="PTHR30250:SF11">
    <property type="entry name" value="O-ANTIGEN TRANSPORTER-RELATED"/>
    <property type="match status" value="1"/>
</dbReference>
<evidence type="ECO:0000313" key="10">
    <source>
        <dbReference type="Proteomes" id="UP000011585"/>
    </source>
</evidence>
<evidence type="ECO:0000256" key="6">
    <source>
        <dbReference type="SAM" id="Phobius"/>
    </source>
</evidence>
<proteinExistence type="predicted"/>
<dbReference type="CDD" id="cd13128">
    <property type="entry name" value="MATE_Wzx_like"/>
    <property type="match status" value="1"/>
</dbReference>
<dbReference type="OrthoDB" id="112053at2157"/>
<name>E4NUG7_HALBP</name>
<organism evidence="7 9">
    <name type="scientific">Halogeometricum borinquense (strain ATCC 700274 / DSM 11551 / JCM 10706 / KCTC 4070 / PR3)</name>
    <dbReference type="NCBI Taxonomy" id="469382"/>
    <lineage>
        <taxon>Archaea</taxon>
        <taxon>Methanobacteriati</taxon>
        <taxon>Methanobacteriota</taxon>
        <taxon>Stenosarchaea group</taxon>
        <taxon>Halobacteria</taxon>
        <taxon>Halobacteriales</taxon>
        <taxon>Haloferacaceae</taxon>
        <taxon>Halogeometricum</taxon>
    </lineage>
</organism>
<feature type="transmembrane region" description="Helical" evidence="6">
    <location>
        <begin position="41"/>
        <end position="62"/>
    </location>
</feature>
<evidence type="ECO:0000313" key="8">
    <source>
        <dbReference type="EMBL" id="ELY25428.1"/>
    </source>
</evidence>
<dbReference type="Proteomes" id="UP000011585">
    <property type="component" value="Unassembled WGS sequence"/>
</dbReference>
<feature type="transmembrane region" description="Helical" evidence="6">
    <location>
        <begin position="74"/>
        <end position="97"/>
    </location>
</feature>
<geneLocation type="plasmid" evidence="7 9">
    <name>pHBOR01</name>
</geneLocation>
<reference evidence="9" key="1">
    <citation type="journal article" date="2009" name="Stand. Genomic Sci.">
        <title>Complete genome sequence of Halogeometricum borinquense type strain (PR3).</title>
        <authorList>
            <person name="Malfatti S."/>
            <person name="Tindall B.J."/>
            <person name="Schneider S."/>
            <person name="Fahnrich R."/>
            <person name="Lapidus A."/>
            <person name="Labuttii K."/>
            <person name="Copeland A."/>
            <person name="Glavina Del Rio T."/>
            <person name="Nolan M."/>
            <person name="Chen F."/>
            <person name="Lucas S."/>
            <person name="Tice H."/>
            <person name="Cheng J.F."/>
            <person name="Bruce D."/>
            <person name="Goodwin L."/>
            <person name="Pitluck S."/>
            <person name="Anderson I."/>
            <person name="Pati A."/>
            <person name="Ivanova N."/>
            <person name="Mavromatis K."/>
            <person name="Chen A."/>
            <person name="Palaniappan K."/>
            <person name="D'haeseleer P."/>
            <person name="Goker M."/>
            <person name="Bristow J."/>
            <person name="Eisen J.A."/>
            <person name="Markowitz V."/>
            <person name="Hugenholtz P."/>
            <person name="Kyrpides N.C."/>
            <person name="Klenk H.P."/>
            <person name="Chain P."/>
        </authorList>
    </citation>
    <scope>NUCLEOTIDE SEQUENCE [LARGE SCALE GENOMIC DNA]</scope>
    <source>
        <strain evidence="9">ATCC 700274 / DSM 11551 / JCM 10706 / KCTC 4070 / PR3</strain>
        <plasmid evidence="9">pHBOR01</plasmid>
    </source>
</reference>
<feature type="transmembrane region" description="Helical" evidence="6">
    <location>
        <begin position="207"/>
        <end position="230"/>
    </location>
</feature>
<dbReference type="HOGENOM" id="CLU_043240_0_0_2"/>
<reference evidence="7" key="2">
    <citation type="submission" date="2009-08" db="EMBL/GenBank/DDBJ databases">
        <title>The complete plasmid1 of Halogeometricum borinquense DSM 11551.</title>
        <authorList>
            <consortium name="US DOE Joint Genome Institute (JGI-PGF)"/>
            <person name="Lucas S."/>
            <person name="Copeland A."/>
            <person name="Lapidus A."/>
            <person name="Glavina del Rio T."/>
            <person name="Dalin E."/>
            <person name="Tice H."/>
            <person name="Bruce D."/>
            <person name="Goodwin L."/>
            <person name="Pitluck S."/>
            <person name="Kyrpides N."/>
            <person name="Mavromatis K."/>
            <person name="Mikhailova N."/>
            <person name="Anderson I."/>
            <person name="Brettin T."/>
            <person name="Detter J.C."/>
            <person name="Han C."/>
            <person name="Larimer F."/>
            <person name="Land M."/>
            <person name="Hauser L."/>
            <person name="Markowitz V."/>
            <person name="Cheng J.-F."/>
            <person name="Hugenholtz P."/>
            <person name="Woyke T."/>
            <person name="Wu D."/>
            <person name="Tindal B."/>
            <person name="Klenk H.-P."/>
            <person name="Eisen J.A."/>
        </authorList>
    </citation>
    <scope>NUCLEOTIDE SEQUENCE</scope>
    <source>
        <strain evidence="7">PR 3</strain>
        <plasmid evidence="7">pHBOR01</plasmid>
    </source>
</reference>
<feature type="transmembrane region" description="Helical" evidence="6">
    <location>
        <begin position="282"/>
        <end position="301"/>
    </location>
</feature>
<dbReference type="PANTHER" id="PTHR30250">
    <property type="entry name" value="PST FAMILY PREDICTED COLANIC ACID TRANSPORTER"/>
    <property type="match status" value="1"/>
</dbReference>
<evidence type="ECO:0000256" key="5">
    <source>
        <dbReference type="ARBA" id="ARBA00023136"/>
    </source>
</evidence>
<protein>
    <submittedName>
        <fullName evidence="7">Membrane protein involved in the export of O-antigen and teichoic acid</fullName>
    </submittedName>
</protein>
<dbReference type="InterPro" id="IPR050833">
    <property type="entry name" value="Poly_Biosynth_Transport"/>
</dbReference>
<evidence type="ECO:0000256" key="1">
    <source>
        <dbReference type="ARBA" id="ARBA00004651"/>
    </source>
</evidence>
<keyword evidence="5 6" id="KW-0472">Membrane</keyword>
<dbReference type="EMBL" id="AOHT01000044">
    <property type="protein sequence ID" value="ELY25428.1"/>
    <property type="molecule type" value="Genomic_DNA"/>
</dbReference>
<accession>E4NUG7</accession>
<feature type="transmembrane region" description="Helical" evidence="6">
    <location>
        <begin position="348"/>
        <end position="368"/>
    </location>
</feature>
<evidence type="ECO:0000256" key="2">
    <source>
        <dbReference type="ARBA" id="ARBA00022475"/>
    </source>
</evidence>
<feature type="transmembrane region" description="Helical" evidence="6">
    <location>
        <begin position="12"/>
        <end position="29"/>
    </location>
</feature>
<dbReference type="EMBL" id="CP001691">
    <property type="protein sequence ID" value="ADQ68687.1"/>
    <property type="molecule type" value="Genomic_DNA"/>
</dbReference>
<comment type="subcellular location">
    <subcellularLocation>
        <location evidence="1">Cell membrane</location>
        <topology evidence="1">Multi-pass membrane protein</topology>
    </subcellularLocation>
</comment>
<reference evidence="8 10" key="3">
    <citation type="journal article" date="2014" name="PLoS Genet.">
        <title>Phylogenetically driven sequencing of extremely halophilic archaea reveals strategies for static and dynamic osmo-response.</title>
        <authorList>
            <person name="Becker E.A."/>
            <person name="Seitzer P.M."/>
            <person name="Tritt A."/>
            <person name="Larsen D."/>
            <person name="Krusor M."/>
            <person name="Yao A.I."/>
            <person name="Wu D."/>
            <person name="Madern D."/>
            <person name="Eisen J.A."/>
            <person name="Darling A.E."/>
            <person name="Facciotti M.T."/>
        </authorList>
    </citation>
    <scope>NUCLEOTIDE SEQUENCE [LARGE SCALE GENOMIC DNA]</scope>
    <source>
        <strain evidence="8 10">DSM 11551</strain>
    </source>
</reference>
<dbReference type="PATRIC" id="fig|469382.19.peg.2585"/>
<evidence type="ECO:0000313" key="7">
    <source>
        <dbReference type="EMBL" id="ADQ68687.1"/>
    </source>
</evidence>
<keyword evidence="2" id="KW-1003">Cell membrane</keyword>
<feature type="transmembrane region" description="Helical" evidence="6">
    <location>
        <begin position="374"/>
        <end position="397"/>
    </location>
</feature>
<feature type="transmembrane region" description="Helical" evidence="6">
    <location>
        <begin position="409"/>
        <end position="432"/>
    </location>
</feature>
<evidence type="ECO:0000256" key="3">
    <source>
        <dbReference type="ARBA" id="ARBA00022692"/>
    </source>
</evidence>
<keyword evidence="7" id="KW-0614">Plasmid</keyword>
<sequence>MNLARSSVKLFLANVISAGIQFLGITFFARELGASQMGVFFLFQALLGMLAIPADFGLRGAVEKRISEGESPGAFLSSAVLLKLIPLALIVLGILLFRSWINSYLGADLAVWLALAIVLQEAAQLAVVVLKGELRVGETAVLKLARRISWVGGGALLVVSGLKAEALIYSLLGGMCVILVWGWYKSSISLQRPSASHARSLFDYSRYNVISSIGGYFYSWMDVAIIGLFLTQADVGAYETAWRVTTITMLFSRAIASTIFPQVSQWNTEDEKDRIESVINNSMVPSMVLVIPAFFGTIVFSREILGLVFGTEFAIASVVLVILTGEKILQSVHIILGRALQGIDRPDLAAWATVVSVALNLILNVVLILSFNDIVGAACATAISFALNTVLHAYFLSKYLTIRPPYAEIGWCVFSSVMMALLLEGIQTIVTVETLPQLFLAVIFGAVTYGFFILLFRPIRTSVFRNLRNAVGVS</sequence>
<dbReference type="RefSeq" id="WP_006055930.1">
    <property type="nucleotide sequence ID" value="NC_014735.1"/>
</dbReference>
<dbReference type="Proteomes" id="UP000006663">
    <property type="component" value="Plasmid pHBOR01"/>
</dbReference>
<keyword evidence="3 6" id="KW-0812">Transmembrane</keyword>
<keyword evidence="4 6" id="KW-1133">Transmembrane helix</keyword>
<evidence type="ECO:0000313" key="9">
    <source>
        <dbReference type="Proteomes" id="UP000006663"/>
    </source>
</evidence>
<feature type="transmembrane region" description="Helical" evidence="6">
    <location>
        <begin position="438"/>
        <end position="456"/>
    </location>
</feature>
<feature type="transmembrane region" description="Helical" evidence="6">
    <location>
        <begin position="168"/>
        <end position="186"/>
    </location>
</feature>
<dbReference type="KEGG" id="hbo:Hbor_31520"/>
<dbReference type="AlphaFoldDB" id="E4NUG7"/>
<dbReference type="GO" id="GO:0005886">
    <property type="term" value="C:plasma membrane"/>
    <property type="evidence" value="ECO:0007669"/>
    <property type="project" value="UniProtKB-SubCell"/>
</dbReference>
<gene>
    <name evidence="7" type="ordered locus">Hbor_31520</name>
    <name evidence="8" type="ORF">C499_13115</name>
</gene>
<evidence type="ECO:0000256" key="4">
    <source>
        <dbReference type="ARBA" id="ARBA00022989"/>
    </source>
</evidence>
<dbReference type="Pfam" id="PF13440">
    <property type="entry name" value="Polysacc_synt_3"/>
    <property type="match status" value="1"/>
</dbReference>
<dbReference type="GeneID" id="9989101"/>
<feature type="transmembrane region" description="Helical" evidence="6">
    <location>
        <begin position="109"/>
        <end position="132"/>
    </location>
</feature>